<feature type="active site" evidence="10 11">
    <location>
        <position position="192"/>
    </location>
</feature>
<comment type="subunit">
    <text evidence="2 10">Heterodimer of HisH and HisF.</text>
</comment>
<dbReference type="KEGG" id="glo:Glov_3398"/>
<comment type="subcellular location">
    <subcellularLocation>
        <location evidence="10">Cytoplasm</location>
    </subcellularLocation>
</comment>
<evidence type="ECO:0000256" key="9">
    <source>
        <dbReference type="ARBA" id="ARBA00049534"/>
    </source>
</evidence>
<evidence type="ECO:0000256" key="1">
    <source>
        <dbReference type="ARBA" id="ARBA00005091"/>
    </source>
</evidence>
<dbReference type="GO" id="GO:0000105">
    <property type="term" value="P:L-histidine biosynthetic process"/>
    <property type="evidence" value="ECO:0007669"/>
    <property type="project" value="UniProtKB-UniRule"/>
</dbReference>
<dbReference type="NCBIfam" id="TIGR01855">
    <property type="entry name" value="IMP_synth_hisH"/>
    <property type="match status" value="1"/>
</dbReference>
<gene>
    <name evidence="10" type="primary">hisH</name>
    <name evidence="13" type="ordered locus">Glov_3398</name>
</gene>
<dbReference type="InterPro" id="IPR017926">
    <property type="entry name" value="GATASE"/>
</dbReference>
<protein>
    <recommendedName>
        <fullName evidence="10">Imidazole glycerol phosphate synthase subunit HisH</fullName>
        <ecNumber evidence="10">4.3.2.10</ecNumber>
    </recommendedName>
    <alternativeName>
        <fullName evidence="10">IGP synthase glutaminase subunit</fullName>
        <ecNumber evidence="10">3.5.1.2</ecNumber>
    </alternativeName>
    <alternativeName>
        <fullName evidence="10">IGP synthase subunit HisH</fullName>
    </alternativeName>
    <alternativeName>
        <fullName evidence="10">ImGP synthase subunit HisH</fullName>
        <shortName evidence="10">IGPS subunit HisH</shortName>
    </alternativeName>
</protein>
<dbReference type="CDD" id="cd01748">
    <property type="entry name" value="GATase1_IGP_Synthase"/>
    <property type="match status" value="1"/>
</dbReference>
<dbReference type="GO" id="GO:0005737">
    <property type="term" value="C:cytoplasm"/>
    <property type="evidence" value="ECO:0007669"/>
    <property type="project" value="UniProtKB-SubCell"/>
</dbReference>
<dbReference type="AlphaFoldDB" id="B3E200"/>
<dbReference type="InterPro" id="IPR010139">
    <property type="entry name" value="Imidazole-glycPsynth_HisH"/>
</dbReference>
<dbReference type="PIRSF" id="PIRSF000495">
    <property type="entry name" value="Amidotransf_hisH"/>
    <property type="match status" value="1"/>
</dbReference>
<proteinExistence type="inferred from homology"/>
<keyword evidence="4 10" id="KW-0378">Hydrolase</keyword>
<dbReference type="HOGENOM" id="CLU_071837_2_2_7"/>
<evidence type="ECO:0000256" key="10">
    <source>
        <dbReference type="HAMAP-Rule" id="MF_00278"/>
    </source>
</evidence>
<dbReference type="InterPro" id="IPR029062">
    <property type="entry name" value="Class_I_gatase-like"/>
</dbReference>
<name>B3E200_TRIL1</name>
<evidence type="ECO:0000256" key="2">
    <source>
        <dbReference type="ARBA" id="ARBA00011152"/>
    </source>
</evidence>
<dbReference type="Gene3D" id="3.40.50.880">
    <property type="match status" value="1"/>
</dbReference>
<dbReference type="GO" id="GO:0016829">
    <property type="term" value="F:lyase activity"/>
    <property type="evidence" value="ECO:0007669"/>
    <property type="project" value="UniProtKB-KW"/>
</dbReference>
<dbReference type="PANTHER" id="PTHR42701:SF1">
    <property type="entry name" value="IMIDAZOLE GLYCEROL PHOSPHATE SYNTHASE SUBUNIT HISH"/>
    <property type="match status" value="1"/>
</dbReference>
<dbReference type="SUPFAM" id="SSF52317">
    <property type="entry name" value="Class I glutamine amidotransferase-like"/>
    <property type="match status" value="1"/>
</dbReference>
<comment type="pathway">
    <text evidence="1 10">Amino-acid biosynthesis; L-histidine biosynthesis; L-histidine from 5-phospho-alpha-D-ribose 1-diphosphate: step 5/9.</text>
</comment>
<keyword evidence="13" id="KW-0808">Transferase</keyword>
<evidence type="ECO:0000256" key="4">
    <source>
        <dbReference type="ARBA" id="ARBA00022801"/>
    </source>
</evidence>
<keyword evidence="5 10" id="KW-0315">Glutamine amidotransferase</keyword>
<accession>B3E200</accession>
<dbReference type="UniPathway" id="UPA00031">
    <property type="reaction ID" value="UER00010"/>
</dbReference>
<dbReference type="PROSITE" id="PS51273">
    <property type="entry name" value="GATASE_TYPE_1"/>
    <property type="match status" value="1"/>
</dbReference>
<keyword evidence="10" id="KW-0963">Cytoplasm</keyword>
<evidence type="ECO:0000259" key="12">
    <source>
        <dbReference type="Pfam" id="PF00117"/>
    </source>
</evidence>
<dbReference type="GO" id="GO:0000107">
    <property type="term" value="F:imidazoleglycerol-phosphate synthase activity"/>
    <property type="evidence" value="ECO:0007669"/>
    <property type="project" value="UniProtKB-UniRule"/>
</dbReference>
<evidence type="ECO:0000313" key="13">
    <source>
        <dbReference type="EMBL" id="ACD97103.1"/>
    </source>
</evidence>
<comment type="catalytic activity">
    <reaction evidence="8 10">
        <text>5-[(5-phospho-1-deoxy-D-ribulos-1-ylimino)methylamino]-1-(5-phospho-beta-D-ribosyl)imidazole-4-carboxamide + L-glutamine = D-erythro-1-(imidazol-4-yl)glycerol 3-phosphate + 5-amino-1-(5-phospho-beta-D-ribosyl)imidazole-4-carboxamide + L-glutamate + H(+)</text>
        <dbReference type="Rhea" id="RHEA:24793"/>
        <dbReference type="ChEBI" id="CHEBI:15378"/>
        <dbReference type="ChEBI" id="CHEBI:29985"/>
        <dbReference type="ChEBI" id="CHEBI:58278"/>
        <dbReference type="ChEBI" id="CHEBI:58359"/>
        <dbReference type="ChEBI" id="CHEBI:58475"/>
        <dbReference type="ChEBI" id="CHEBI:58525"/>
        <dbReference type="EC" id="4.3.2.10"/>
    </reaction>
</comment>
<evidence type="ECO:0000256" key="11">
    <source>
        <dbReference type="PIRSR" id="PIRSR000495-1"/>
    </source>
</evidence>
<dbReference type="Proteomes" id="UP000002420">
    <property type="component" value="Chromosome"/>
</dbReference>
<feature type="active site" description="Nucleophile" evidence="10 11">
    <location>
        <position position="81"/>
    </location>
</feature>
<dbReference type="EC" id="4.3.2.10" evidence="10"/>
<evidence type="ECO:0000256" key="5">
    <source>
        <dbReference type="ARBA" id="ARBA00022962"/>
    </source>
</evidence>
<sequence>MRSALIIDYHLGNLFSLRNACEQVGLHVTVSSNPQDVRDCHLLMLPGVGAFGEAIENLQQLGLFDAVIDHARQGKLLVGICLGMQLLFSRSEEFGDNAGLNLIQGVVRRFPSVCNNITLRIPHVGWNVLKQNGSETREPFFCHLRKDSCVYYVHSYYVEPVDSSIITATTEYEGFEFCAAVRKGNIVGMQFHPEKSGSEGLGMLAQIRNEAM</sequence>
<feature type="domain" description="Glutamine amidotransferase" evidence="12">
    <location>
        <begin position="5"/>
        <end position="200"/>
    </location>
</feature>
<dbReference type="RefSeq" id="WP_012471425.1">
    <property type="nucleotide sequence ID" value="NC_010814.1"/>
</dbReference>
<dbReference type="eggNOG" id="COG0118">
    <property type="taxonomic scope" value="Bacteria"/>
</dbReference>
<evidence type="ECO:0000256" key="6">
    <source>
        <dbReference type="ARBA" id="ARBA00023102"/>
    </source>
</evidence>
<dbReference type="PANTHER" id="PTHR42701">
    <property type="entry name" value="IMIDAZOLE GLYCEROL PHOSPHATE SYNTHASE SUBUNIT HISH"/>
    <property type="match status" value="1"/>
</dbReference>
<evidence type="ECO:0000256" key="3">
    <source>
        <dbReference type="ARBA" id="ARBA00022605"/>
    </source>
</evidence>
<dbReference type="Pfam" id="PF00117">
    <property type="entry name" value="GATase"/>
    <property type="match status" value="1"/>
</dbReference>
<keyword evidence="14" id="KW-1185">Reference proteome</keyword>
<organism evidence="13 14">
    <name type="scientific">Trichlorobacter lovleyi (strain ATCC BAA-1151 / DSM 17278 / SZ)</name>
    <name type="common">Geobacter lovleyi</name>
    <dbReference type="NCBI Taxonomy" id="398767"/>
    <lineage>
        <taxon>Bacteria</taxon>
        <taxon>Pseudomonadati</taxon>
        <taxon>Thermodesulfobacteriota</taxon>
        <taxon>Desulfuromonadia</taxon>
        <taxon>Geobacterales</taxon>
        <taxon>Geobacteraceae</taxon>
        <taxon>Trichlorobacter</taxon>
    </lineage>
</organism>
<dbReference type="HAMAP" id="MF_00278">
    <property type="entry name" value="HisH"/>
    <property type="match status" value="1"/>
</dbReference>
<feature type="active site" evidence="10 11">
    <location>
        <position position="194"/>
    </location>
</feature>
<dbReference type="STRING" id="398767.Glov_3398"/>
<keyword evidence="6 10" id="KW-0368">Histidine biosynthesis</keyword>
<evidence type="ECO:0000256" key="7">
    <source>
        <dbReference type="ARBA" id="ARBA00023239"/>
    </source>
</evidence>
<keyword evidence="3 10" id="KW-0028">Amino-acid biosynthesis</keyword>
<dbReference type="GO" id="GO:0004359">
    <property type="term" value="F:glutaminase activity"/>
    <property type="evidence" value="ECO:0007669"/>
    <property type="project" value="UniProtKB-EC"/>
</dbReference>
<dbReference type="EC" id="3.5.1.2" evidence="10"/>
<dbReference type="OrthoDB" id="9807749at2"/>
<reference evidence="13 14" key="1">
    <citation type="submission" date="2008-05" db="EMBL/GenBank/DDBJ databases">
        <title>Complete sequence of chromosome of Geobacter lovleyi SZ.</title>
        <authorList>
            <consortium name="US DOE Joint Genome Institute"/>
            <person name="Lucas S."/>
            <person name="Copeland A."/>
            <person name="Lapidus A."/>
            <person name="Glavina del Rio T."/>
            <person name="Dalin E."/>
            <person name="Tice H."/>
            <person name="Bruce D."/>
            <person name="Goodwin L."/>
            <person name="Pitluck S."/>
            <person name="Chertkov O."/>
            <person name="Meincke L."/>
            <person name="Brettin T."/>
            <person name="Detter J.C."/>
            <person name="Han C."/>
            <person name="Tapia R."/>
            <person name="Kuske C.R."/>
            <person name="Schmutz J."/>
            <person name="Larimer F."/>
            <person name="Land M."/>
            <person name="Hauser L."/>
            <person name="Kyrpides N."/>
            <person name="Mikhailova N."/>
            <person name="Sung Y."/>
            <person name="Fletcher K.E."/>
            <person name="Ritalahti K.M."/>
            <person name="Loeffler F.E."/>
            <person name="Richardson P."/>
        </authorList>
    </citation>
    <scope>NUCLEOTIDE SEQUENCE [LARGE SCALE GENOMIC DNA]</scope>
    <source>
        <strain evidence="14">ATCC BAA-1151 / DSM 17278 / SZ</strain>
    </source>
</reference>
<evidence type="ECO:0000313" key="14">
    <source>
        <dbReference type="Proteomes" id="UP000002420"/>
    </source>
</evidence>
<keyword evidence="7 10" id="KW-0456">Lyase</keyword>
<comment type="catalytic activity">
    <reaction evidence="9 10">
        <text>L-glutamine + H2O = L-glutamate + NH4(+)</text>
        <dbReference type="Rhea" id="RHEA:15889"/>
        <dbReference type="ChEBI" id="CHEBI:15377"/>
        <dbReference type="ChEBI" id="CHEBI:28938"/>
        <dbReference type="ChEBI" id="CHEBI:29985"/>
        <dbReference type="ChEBI" id="CHEBI:58359"/>
        <dbReference type="EC" id="3.5.1.2"/>
    </reaction>
</comment>
<dbReference type="EMBL" id="CP001089">
    <property type="protein sequence ID" value="ACD97103.1"/>
    <property type="molecule type" value="Genomic_DNA"/>
</dbReference>
<evidence type="ECO:0000256" key="8">
    <source>
        <dbReference type="ARBA" id="ARBA00047838"/>
    </source>
</evidence>
<comment type="function">
    <text evidence="10">IGPS catalyzes the conversion of PRFAR and glutamine to IGP, AICAR and glutamate. The HisH subunit catalyzes the hydrolysis of glutamine to glutamate and ammonia as part of the synthesis of IGP and AICAR. The resulting ammonia molecule is channeled to the active site of HisF.</text>
</comment>